<dbReference type="VEuPathDB" id="TriTrypDB:TcBrA4_0111870"/>
<evidence type="ECO:0000256" key="2">
    <source>
        <dbReference type="ARBA" id="ARBA00022737"/>
    </source>
</evidence>
<dbReference type="Pfam" id="PF00400">
    <property type="entry name" value="WD40"/>
    <property type="match status" value="6"/>
</dbReference>
<dbReference type="InterPro" id="IPR036322">
    <property type="entry name" value="WD40_repeat_dom_sf"/>
</dbReference>
<dbReference type="VEuPathDB" id="TriTrypDB:TcCLB.509985.20"/>
<gene>
    <name evidence="5" type="ORF">C4B63_188g47</name>
</gene>
<dbReference type="CDD" id="cd00200">
    <property type="entry name" value="WD40"/>
    <property type="match status" value="1"/>
</dbReference>
<feature type="repeat" description="WD" evidence="3">
    <location>
        <begin position="410"/>
        <end position="446"/>
    </location>
</feature>
<dbReference type="SUPFAM" id="SSF50978">
    <property type="entry name" value="WD40 repeat-like"/>
    <property type="match status" value="1"/>
</dbReference>
<feature type="repeat" description="WD" evidence="3">
    <location>
        <begin position="229"/>
        <end position="261"/>
    </location>
</feature>
<dbReference type="VEuPathDB" id="TriTrypDB:C3747_275g71"/>
<dbReference type="PROSITE" id="PS50082">
    <property type="entry name" value="WD_REPEATS_2"/>
    <property type="match status" value="4"/>
</dbReference>
<feature type="region of interest" description="Disordered" evidence="4">
    <location>
        <begin position="1"/>
        <end position="90"/>
    </location>
</feature>
<dbReference type="VEuPathDB" id="TriTrypDB:TCSYLVIO_009861"/>
<evidence type="ECO:0000313" key="6">
    <source>
        <dbReference type="Proteomes" id="UP000246121"/>
    </source>
</evidence>
<dbReference type="VEuPathDB" id="TriTrypDB:TcCLB.507941.60"/>
<dbReference type="InterPro" id="IPR001680">
    <property type="entry name" value="WD40_rpt"/>
</dbReference>
<comment type="caution">
    <text evidence="5">The sequence shown here is derived from an EMBL/GenBank/DDBJ whole genome shotgun (WGS) entry which is preliminary data.</text>
</comment>
<dbReference type="VEuPathDB" id="TriTrypDB:Tc_MARK_8385"/>
<dbReference type="VEuPathDB" id="TriTrypDB:C4B63_188g47"/>
<dbReference type="SMART" id="SM00320">
    <property type="entry name" value="WD40"/>
    <property type="match status" value="8"/>
</dbReference>
<dbReference type="VEuPathDB" id="TriTrypDB:ECC02_007870"/>
<dbReference type="VEuPathDB" id="TriTrypDB:BCY84_15647"/>
<dbReference type="InterPro" id="IPR051179">
    <property type="entry name" value="WD_repeat_multifunction"/>
</dbReference>
<dbReference type="EMBL" id="PRFA01000188">
    <property type="protein sequence ID" value="PWU84988.1"/>
    <property type="molecule type" value="Genomic_DNA"/>
</dbReference>
<feature type="repeat" description="WD" evidence="3">
    <location>
        <begin position="145"/>
        <end position="180"/>
    </location>
</feature>
<dbReference type="PANTHER" id="PTHR19857">
    <property type="entry name" value="MITOCHONDRIAL DIVISION PROTEIN 1-RELATED"/>
    <property type="match status" value="1"/>
</dbReference>
<evidence type="ECO:0000256" key="1">
    <source>
        <dbReference type="ARBA" id="ARBA00022574"/>
    </source>
</evidence>
<dbReference type="PANTHER" id="PTHR19857:SF8">
    <property type="entry name" value="ANGIO-ASSOCIATED MIGRATORY CELL PROTEIN"/>
    <property type="match status" value="1"/>
</dbReference>
<name>A0A2V2UQ81_TRYCR</name>
<feature type="compositionally biased region" description="Basic and acidic residues" evidence="4">
    <location>
        <begin position="1"/>
        <end position="12"/>
    </location>
</feature>
<sequence>MDRPFETHIRAEEVEEEAEAEDPREAFLDLDDPNNVILDESKMAEIEDDDNDDDGGGRGEEETQSCGARDVDEVGDAEDLNGIPDREPDRDDALCVFRGRDGHPLHAVTAHPHDTQIFAASGESDEVYILRLASDRHTVETRAVLQGHSDTVSLLAFSPDGTWLASSGMDSAVALWSTSTWELRHCLRDLSGEILTLLWHPSSLVVLAGGEDAQAAMWNASKGTLAMYFAGHGGPVTCMAWSPDHKKILTGSGDGGVIVFNPKFGEQEAYITKGLSPDRASVTALCFLGDDDRCVVGCEDGTMHVVSLRAGRAVASMQETHSQAIESLCISHSSAAERISSPPLLISASCDCSIAVWNTADLTLRVVFNVGESVIPAVWAHGHFVVAGCSDGEVKVWDGRSLDQQPLLRFMGHRRMILSLTVREVSGVVATASDDGTVRFFSLGLQ</sequence>
<dbReference type="VEuPathDB" id="TriTrypDB:TCDM_07296"/>
<organism evidence="5 6">
    <name type="scientific">Trypanosoma cruzi</name>
    <dbReference type="NCBI Taxonomy" id="5693"/>
    <lineage>
        <taxon>Eukaryota</taxon>
        <taxon>Discoba</taxon>
        <taxon>Euglenozoa</taxon>
        <taxon>Kinetoplastea</taxon>
        <taxon>Metakinetoplastina</taxon>
        <taxon>Trypanosomatida</taxon>
        <taxon>Trypanosomatidae</taxon>
        <taxon>Trypanosoma</taxon>
        <taxon>Schizotrypanum</taxon>
    </lineage>
</organism>
<evidence type="ECO:0000256" key="4">
    <source>
        <dbReference type="SAM" id="MobiDB-lite"/>
    </source>
</evidence>
<dbReference type="AlphaFoldDB" id="A0A2V2UQ81"/>
<protein>
    <submittedName>
        <fullName evidence="5">Uncharacterized protein</fullName>
    </submittedName>
</protein>
<dbReference type="FunFam" id="2.130.10.10:FF:001621">
    <property type="entry name" value="Excision repair cross-complementation group 8"/>
    <property type="match status" value="1"/>
</dbReference>
<dbReference type="PROSITE" id="PS50294">
    <property type="entry name" value="WD_REPEATS_REGION"/>
    <property type="match status" value="3"/>
</dbReference>
<feature type="repeat" description="WD" evidence="3">
    <location>
        <begin position="187"/>
        <end position="228"/>
    </location>
</feature>
<dbReference type="VEuPathDB" id="TriTrypDB:TcG_05151"/>
<evidence type="ECO:0000256" key="3">
    <source>
        <dbReference type="PROSITE-ProRule" id="PRU00221"/>
    </source>
</evidence>
<dbReference type="Gene3D" id="2.130.10.10">
    <property type="entry name" value="YVTN repeat-like/Quinoprotein amine dehydrogenase"/>
    <property type="match status" value="2"/>
</dbReference>
<keyword evidence="1 3" id="KW-0853">WD repeat</keyword>
<reference evidence="5 6" key="1">
    <citation type="journal article" date="2018" name="Microb. Genom.">
        <title>Expanding an expanded genome: long-read sequencing of Trypanosoma cruzi.</title>
        <authorList>
            <person name="Berna L."/>
            <person name="Rodriguez M."/>
            <person name="Chiribao M.L."/>
            <person name="Parodi-Talice A."/>
            <person name="Pita S."/>
            <person name="Rijo G."/>
            <person name="Alvarez-Valin F."/>
            <person name="Robello C."/>
        </authorList>
    </citation>
    <scope>NUCLEOTIDE SEQUENCE [LARGE SCALE GENOMIC DNA]</scope>
    <source>
        <strain evidence="5 6">Dm28c</strain>
    </source>
</reference>
<dbReference type="InterPro" id="IPR015943">
    <property type="entry name" value="WD40/YVTN_repeat-like_dom_sf"/>
</dbReference>
<dbReference type="Proteomes" id="UP000246121">
    <property type="component" value="Unassembled WGS sequence"/>
</dbReference>
<evidence type="ECO:0000313" key="5">
    <source>
        <dbReference type="EMBL" id="PWU84988.1"/>
    </source>
</evidence>
<accession>A0A2V2UQ81</accession>
<dbReference type="VEuPathDB" id="TriTrypDB:TcCL_NonESM06313"/>
<proteinExistence type="predicted"/>
<keyword evidence="2" id="KW-0677">Repeat</keyword>